<dbReference type="InterPro" id="IPR043128">
    <property type="entry name" value="Rev_trsase/Diguanyl_cyclase"/>
</dbReference>
<dbReference type="PROSITE" id="PS50887">
    <property type="entry name" value="GGDEF"/>
    <property type="match status" value="1"/>
</dbReference>
<dbReference type="CDD" id="cd00130">
    <property type="entry name" value="PAS"/>
    <property type="match status" value="1"/>
</dbReference>
<feature type="domain" description="EAL" evidence="3">
    <location>
        <begin position="522"/>
        <end position="772"/>
    </location>
</feature>
<evidence type="ECO:0000313" key="6">
    <source>
        <dbReference type="Proteomes" id="UP001222118"/>
    </source>
</evidence>
<dbReference type="PANTHER" id="PTHR44757">
    <property type="entry name" value="DIGUANYLATE CYCLASE DGCP"/>
    <property type="match status" value="1"/>
</dbReference>
<keyword evidence="1" id="KW-1133">Transmembrane helix</keyword>
<dbReference type="Pfam" id="PF00563">
    <property type="entry name" value="EAL"/>
    <property type="match status" value="1"/>
</dbReference>
<dbReference type="CDD" id="cd01948">
    <property type="entry name" value="EAL"/>
    <property type="match status" value="1"/>
</dbReference>
<dbReference type="Gene3D" id="3.30.70.270">
    <property type="match status" value="1"/>
</dbReference>
<dbReference type="InterPro" id="IPR000160">
    <property type="entry name" value="GGDEF_dom"/>
</dbReference>
<feature type="transmembrane region" description="Helical" evidence="1">
    <location>
        <begin position="30"/>
        <end position="53"/>
    </location>
</feature>
<dbReference type="PROSITE" id="PS50883">
    <property type="entry name" value="EAL"/>
    <property type="match status" value="1"/>
</dbReference>
<dbReference type="InterPro" id="IPR000014">
    <property type="entry name" value="PAS"/>
</dbReference>
<dbReference type="SMART" id="SM00267">
    <property type="entry name" value="GGDEF"/>
    <property type="match status" value="1"/>
</dbReference>
<feature type="transmembrane region" description="Helical" evidence="1">
    <location>
        <begin position="179"/>
        <end position="198"/>
    </location>
</feature>
<dbReference type="Gene3D" id="3.30.450.20">
    <property type="entry name" value="PAS domain"/>
    <property type="match status" value="1"/>
</dbReference>
<dbReference type="SMART" id="SM00052">
    <property type="entry name" value="EAL"/>
    <property type="match status" value="1"/>
</dbReference>
<dbReference type="SUPFAM" id="SSF55073">
    <property type="entry name" value="Nucleotide cyclase"/>
    <property type="match status" value="1"/>
</dbReference>
<dbReference type="InterPro" id="IPR001633">
    <property type="entry name" value="EAL_dom"/>
</dbReference>
<dbReference type="InterPro" id="IPR035965">
    <property type="entry name" value="PAS-like_dom_sf"/>
</dbReference>
<feature type="transmembrane region" description="Helical" evidence="1">
    <location>
        <begin position="102"/>
        <end position="123"/>
    </location>
</feature>
<feature type="domain" description="GGDEF" evidence="4">
    <location>
        <begin position="380"/>
        <end position="513"/>
    </location>
</feature>
<keyword evidence="1" id="KW-0812">Transmembrane</keyword>
<feature type="domain" description="PAC" evidence="2">
    <location>
        <begin position="297"/>
        <end position="348"/>
    </location>
</feature>
<sequence>MTIDNLIDRAIGAEDLKPHVRARLLEEQMASLWVILPIVVCASTLVSAIFVIVCRDSMAFAPILTWAAIIWLFNIPILHVYLARRGNIDELDADSAQRISRAVVVVSVLCGALWGIGFHILPIAEYVQIRQIATVGIGGILFVGLVALINYPQALIGFVTMILAGALFARPQLEAIDDFWLRGILLLSLVGCTILICLRHARHFVEHRGSLNQVQEKGEIIGLLLREFESTASNWIWGFDKDGGIDRLSVGFSAATGVSESDLLGADFLHFLRCITPENDPFMAQIEMDCKERATFQDVELQVLASGHECWWSLTGKPVFDHAQNYLGYIGTVADISARKAAEQRITRLAHHDVMTGLLNRTRFTEHLNNCVARLERYGAPFSVLFLDLDQFKSVNDSRGHMVGDKLLAAVAHRITAAARDTDIVARLGGDEFAIILPNDCSPEGNASLAQRLINSINQTFQIEDEEVNIGISVGIAMAPINGTRPDQILRNADLALYRAKADGRSVFRFFESQMDSDARERRMLEVELRDALKNKELELYYQPLISAVDRRPMGFEALIRWNHPIRGLVPPAEFIPLAERSSLIVEIGDWTIEQACRAAASWPTGMTVAVNMSAKHFRLSDIAQVVKKALANSGLESNRLEIEITEGLLMENPEEVTIKLAEIRDLGVTLAMDDFGTGYSSLSYLLKFPFDKIKIDKSFIDASSQDPAARDILKAIASLGKTLNLRITAEGVETAEQADFLSTIACHQLQGFHFSPPLDSIDMPRYLLANVPTREAEVRAEVESVLMARRAG</sequence>
<evidence type="ECO:0000256" key="1">
    <source>
        <dbReference type="SAM" id="Phobius"/>
    </source>
</evidence>
<evidence type="ECO:0000259" key="4">
    <source>
        <dbReference type="PROSITE" id="PS50887"/>
    </source>
</evidence>
<dbReference type="Gene3D" id="3.20.20.450">
    <property type="entry name" value="EAL domain"/>
    <property type="match status" value="1"/>
</dbReference>
<dbReference type="InterPro" id="IPR035919">
    <property type="entry name" value="EAL_sf"/>
</dbReference>
<dbReference type="SUPFAM" id="SSF141868">
    <property type="entry name" value="EAL domain-like"/>
    <property type="match status" value="1"/>
</dbReference>
<organism evidence="5 6">
    <name type="scientific">Devosia rhodophyticola</name>
    <dbReference type="NCBI Taxonomy" id="3026423"/>
    <lineage>
        <taxon>Bacteria</taxon>
        <taxon>Pseudomonadati</taxon>
        <taxon>Pseudomonadota</taxon>
        <taxon>Alphaproteobacteria</taxon>
        <taxon>Hyphomicrobiales</taxon>
        <taxon>Devosiaceae</taxon>
        <taxon>Devosia</taxon>
    </lineage>
</organism>
<feature type="transmembrane region" description="Helical" evidence="1">
    <location>
        <begin position="59"/>
        <end position="82"/>
    </location>
</feature>
<evidence type="ECO:0000313" key="5">
    <source>
        <dbReference type="EMBL" id="WDR04996.1"/>
    </source>
</evidence>
<dbReference type="SUPFAM" id="SSF55785">
    <property type="entry name" value="PYP-like sensor domain (PAS domain)"/>
    <property type="match status" value="1"/>
</dbReference>
<dbReference type="NCBIfam" id="TIGR00254">
    <property type="entry name" value="GGDEF"/>
    <property type="match status" value="1"/>
</dbReference>
<evidence type="ECO:0000259" key="2">
    <source>
        <dbReference type="PROSITE" id="PS50113"/>
    </source>
</evidence>
<dbReference type="EMBL" id="CP118247">
    <property type="protein sequence ID" value="WDR04996.1"/>
    <property type="molecule type" value="Genomic_DNA"/>
</dbReference>
<dbReference type="PANTHER" id="PTHR44757:SF10">
    <property type="entry name" value="MEMBRANE PROTEIN"/>
    <property type="match status" value="1"/>
</dbReference>
<name>A0ABY7YUR4_9HYPH</name>
<dbReference type="InterPro" id="IPR029787">
    <property type="entry name" value="Nucleotide_cyclase"/>
</dbReference>
<gene>
    <name evidence="5" type="ORF">PSQ90_11910</name>
</gene>
<dbReference type="Pfam" id="PF00990">
    <property type="entry name" value="GGDEF"/>
    <property type="match status" value="1"/>
</dbReference>
<reference evidence="5 6" key="1">
    <citation type="submission" date="2023-02" db="EMBL/GenBank/DDBJ databases">
        <title>Devosia chondri sp. nov., isolated from the phycosphere of marine algae.</title>
        <authorList>
            <person name="Kim J.M."/>
            <person name="Lee J.K."/>
            <person name="Choi B.J."/>
            <person name="Bayburt H."/>
            <person name="Jeon C.O."/>
        </authorList>
    </citation>
    <scope>NUCLEOTIDE SEQUENCE [LARGE SCALE GENOMIC DNA]</scope>
    <source>
        <strain evidence="5 6">G2-5</strain>
    </source>
</reference>
<keyword evidence="1" id="KW-0472">Membrane</keyword>
<proteinExistence type="predicted"/>
<dbReference type="InterPro" id="IPR052155">
    <property type="entry name" value="Biofilm_reg_signaling"/>
</dbReference>
<dbReference type="InterPro" id="IPR000700">
    <property type="entry name" value="PAS-assoc_C"/>
</dbReference>
<evidence type="ECO:0000259" key="3">
    <source>
        <dbReference type="PROSITE" id="PS50883"/>
    </source>
</evidence>
<dbReference type="RefSeq" id="WP_282210515.1">
    <property type="nucleotide sequence ID" value="NZ_CP118247.1"/>
</dbReference>
<dbReference type="NCBIfam" id="TIGR00229">
    <property type="entry name" value="sensory_box"/>
    <property type="match status" value="1"/>
</dbReference>
<dbReference type="Proteomes" id="UP001222118">
    <property type="component" value="Chromosome"/>
</dbReference>
<protein>
    <submittedName>
        <fullName evidence="5">EAL domain-containing protein</fullName>
    </submittedName>
</protein>
<dbReference type="PROSITE" id="PS50113">
    <property type="entry name" value="PAC"/>
    <property type="match status" value="1"/>
</dbReference>
<feature type="transmembrane region" description="Helical" evidence="1">
    <location>
        <begin position="129"/>
        <end position="148"/>
    </location>
</feature>
<keyword evidence="6" id="KW-1185">Reference proteome</keyword>
<accession>A0ABY7YUR4</accession>
<dbReference type="CDD" id="cd01949">
    <property type="entry name" value="GGDEF"/>
    <property type="match status" value="1"/>
</dbReference>